<dbReference type="AlphaFoldDB" id="A0A3B0VK58"/>
<gene>
    <name evidence="1" type="ORF">MNBD_CHLOROFLEXI01-1573</name>
</gene>
<accession>A0A3B0VK58</accession>
<evidence type="ECO:0008006" key="2">
    <source>
        <dbReference type="Google" id="ProtNLM"/>
    </source>
</evidence>
<proteinExistence type="predicted"/>
<organism evidence="1">
    <name type="scientific">hydrothermal vent metagenome</name>
    <dbReference type="NCBI Taxonomy" id="652676"/>
    <lineage>
        <taxon>unclassified sequences</taxon>
        <taxon>metagenomes</taxon>
        <taxon>ecological metagenomes</taxon>
    </lineage>
</organism>
<protein>
    <recommendedName>
        <fullName evidence="2">DUF4276 family protein</fullName>
    </recommendedName>
</protein>
<name>A0A3B0VK58_9ZZZZ</name>
<sequence>MRVLIIPEDFTYDQYILKPLIQSMMTHLGKSRAKLLVCRDPMLGGIAQATDWDRIAEIIERYKMIDLFLLCVDRDGQAGRRNKLNEIEAQAAKILPANHAFFAENAWQEIEVWVLAGHDLPTDWSWQEIRQEPNPKEKYFFPLAEQKGLPLTEQELIYKRLSKDAATQYSNRIRRLCQEDVAVLESKIKSWITQKA</sequence>
<evidence type="ECO:0000313" key="1">
    <source>
        <dbReference type="EMBL" id="VAW40920.1"/>
    </source>
</evidence>
<dbReference type="EMBL" id="UOEU01000817">
    <property type="protein sequence ID" value="VAW40920.1"/>
    <property type="molecule type" value="Genomic_DNA"/>
</dbReference>
<reference evidence="1" key="1">
    <citation type="submission" date="2018-06" db="EMBL/GenBank/DDBJ databases">
        <authorList>
            <person name="Zhirakovskaya E."/>
        </authorList>
    </citation>
    <scope>NUCLEOTIDE SEQUENCE</scope>
</reference>